<evidence type="ECO:0000313" key="1">
    <source>
        <dbReference type="EMBL" id="GFO67064.1"/>
    </source>
</evidence>
<sequence length="138" mass="14809">MATVRVATLLVTLEALFVATARYLWPLFPLVVAAVVYEVEVAPFMSPHVDPPSVLSCHFRVGVGVPVTATVKVAVFGAVTDAFVGWVVNCGAVEVTVTGVGSELLQPNNGEKQEARMQHSRINLVVIRMTASLMWCSV</sequence>
<evidence type="ECO:0000313" key="2">
    <source>
        <dbReference type="Proteomes" id="UP000587586"/>
    </source>
</evidence>
<dbReference type="EMBL" id="BLXZ01000001">
    <property type="protein sequence ID" value="GFO67064.1"/>
    <property type="molecule type" value="Genomic_DNA"/>
</dbReference>
<gene>
    <name evidence="1" type="ORF">GMLC_06430</name>
</gene>
<proteinExistence type="predicted"/>
<keyword evidence="2" id="KW-1185">Reference proteome</keyword>
<dbReference type="AlphaFoldDB" id="A0A6V8N539"/>
<comment type="caution">
    <text evidence="1">The sequence shown here is derived from an EMBL/GenBank/DDBJ whole genome shotgun (WGS) entry which is preliminary data.</text>
</comment>
<accession>A0A6V8N539</accession>
<reference evidence="2" key="1">
    <citation type="submission" date="2020-06" db="EMBL/GenBank/DDBJ databases">
        <title>Draft genomic sequecing of Geomonas sp. Red745.</title>
        <authorList>
            <person name="Itoh H."/>
            <person name="Xu Z.X."/>
            <person name="Ushijima N."/>
            <person name="Masuda Y."/>
            <person name="Shiratori Y."/>
            <person name="Senoo K."/>
        </authorList>
    </citation>
    <scope>NUCLEOTIDE SEQUENCE [LARGE SCALE GENOMIC DNA]</scope>
    <source>
        <strain evidence="2">Red745</strain>
    </source>
</reference>
<organism evidence="1 2">
    <name type="scientific">Geomonas limicola</name>
    <dbReference type="NCBI Taxonomy" id="2740186"/>
    <lineage>
        <taxon>Bacteria</taxon>
        <taxon>Pseudomonadati</taxon>
        <taxon>Thermodesulfobacteriota</taxon>
        <taxon>Desulfuromonadia</taxon>
        <taxon>Geobacterales</taxon>
        <taxon>Geobacteraceae</taxon>
        <taxon>Geomonas</taxon>
    </lineage>
</organism>
<name>A0A6V8N539_9BACT</name>
<protein>
    <submittedName>
        <fullName evidence="1">Uncharacterized protein</fullName>
    </submittedName>
</protein>
<dbReference type="Proteomes" id="UP000587586">
    <property type="component" value="Unassembled WGS sequence"/>
</dbReference>